<evidence type="ECO:0000313" key="3">
    <source>
        <dbReference type="Proteomes" id="UP001597108"/>
    </source>
</evidence>
<evidence type="ECO:0000259" key="1">
    <source>
        <dbReference type="Pfam" id="PF22677"/>
    </source>
</evidence>
<evidence type="ECO:0000313" key="2">
    <source>
        <dbReference type="EMBL" id="MFD0979653.1"/>
    </source>
</evidence>
<gene>
    <name evidence="2" type="ORF">ACFQ2S_08305</name>
</gene>
<dbReference type="Gene3D" id="3.10.180.10">
    <property type="entry name" value="2,3-Dihydroxybiphenyl 1,2-Dioxygenase, domain 1"/>
    <property type="match status" value="1"/>
</dbReference>
<reference evidence="3" key="1">
    <citation type="journal article" date="2019" name="Int. J. Syst. Evol. Microbiol.">
        <title>The Global Catalogue of Microorganisms (GCM) 10K type strain sequencing project: providing services to taxonomists for standard genome sequencing and annotation.</title>
        <authorList>
            <consortium name="The Broad Institute Genomics Platform"/>
            <consortium name="The Broad Institute Genome Sequencing Center for Infectious Disease"/>
            <person name="Wu L."/>
            <person name="Ma J."/>
        </authorList>
    </citation>
    <scope>NUCLEOTIDE SEQUENCE [LARGE SCALE GENOMIC DNA]</scope>
    <source>
        <strain evidence="3">CCUG 60524</strain>
    </source>
</reference>
<organism evidence="2 3">
    <name type="scientific">Tropicimonas aquimaris</name>
    <dbReference type="NCBI Taxonomy" id="914152"/>
    <lineage>
        <taxon>Bacteria</taxon>
        <taxon>Pseudomonadati</taxon>
        <taxon>Pseudomonadota</taxon>
        <taxon>Alphaproteobacteria</taxon>
        <taxon>Rhodobacterales</taxon>
        <taxon>Roseobacteraceae</taxon>
        <taxon>Tropicimonas</taxon>
    </lineage>
</organism>
<accession>A0ABW3IQQ3</accession>
<dbReference type="PANTHER" id="PTHR36503">
    <property type="entry name" value="BLR2520 PROTEIN"/>
    <property type="match status" value="1"/>
</dbReference>
<feature type="domain" description="Glyoxalase/Bleomycin resistance-like N-terminal" evidence="1">
    <location>
        <begin position="3"/>
        <end position="30"/>
    </location>
</feature>
<dbReference type="RefSeq" id="WP_386073978.1">
    <property type="nucleotide sequence ID" value="NZ_JBHTJT010000008.1"/>
</dbReference>
<dbReference type="Proteomes" id="UP001597108">
    <property type="component" value="Unassembled WGS sequence"/>
</dbReference>
<protein>
    <submittedName>
        <fullName evidence="2">VOC family protein</fullName>
    </submittedName>
</protein>
<sequence length="134" mass="14659">MNTYINLPVEDLGRSRAFFLALGLTFDERFCDETALGMVLGPSSFVMLLTRAKFAGFTPRAIADARAVSEVLVALEMESREAVDAMVATALSSGGAAVRAPEDHGFMYGHAFADPDGHIWEPFWLNRQAMEQAQ</sequence>
<dbReference type="InterPro" id="IPR029068">
    <property type="entry name" value="Glyas_Bleomycin-R_OHBP_Dase"/>
</dbReference>
<dbReference type="Pfam" id="PF22677">
    <property type="entry name" value="Ble-like_N"/>
    <property type="match status" value="1"/>
</dbReference>
<dbReference type="InterPro" id="IPR053863">
    <property type="entry name" value="Glyoxy/Ble-like_N"/>
</dbReference>
<keyword evidence="3" id="KW-1185">Reference proteome</keyword>
<comment type="caution">
    <text evidence="2">The sequence shown here is derived from an EMBL/GenBank/DDBJ whole genome shotgun (WGS) entry which is preliminary data.</text>
</comment>
<proteinExistence type="predicted"/>
<dbReference type="EMBL" id="JBHTJT010000008">
    <property type="protein sequence ID" value="MFD0979653.1"/>
    <property type="molecule type" value="Genomic_DNA"/>
</dbReference>
<name>A0ABW3IQQ3_9RHOB</name>
<dbReference type="SUPFAM" id="SSF54593">
    <property type="entry name" value="Glyoxalase/Bleomycin resistance protein/Dihydroxybiphenyl dioxygenase"/>
    <property type="match status" value="1"/>
</dbReference>
<dbReference type="PANTHER" id="PTHR36503:SF2">
    <property type="entry name" value="BLR2408 PROTEIN"/>
    <property type="match status" value="1"/>
</dbReference>